<dbReference type="WBParaSite" id="Pan_g8370.t1">
    <property type="protein sequence ID" value="Pan_g8370.t1"/>
    <property type="gene ID" value="Pan_g8370"/>
</dbReference>
<feature type="region of interest" description="Disordered" evidence="1">
    <location>
        <begin position="76"/>
        <end position="100"/>
    </location>
</feature>
<organism evidence="2 3">
    <name type="scientific">Panagrellus redivivus</name>
    <name type="common">Microworm</name>
    <dbReference type="NCBI Taxonomy" id="6233"/>
    <lineage>
        <taxon>Eukaryota</taxon>
        <taxon>Metazoa</taxon>
        <taxon>Ecdysozoa</taxon>
        <taxon>Nematoda</taxon>
        <taxon>Chromadorea</taxon>
        <taxon>Rhabditida</taxon>
        <taxon>Tylenchina</taxon>
        <taxon>Panagrolaimomorpha</taxon>
        <taxon>Panagrolaimoidea</taxon>
        <taxon>Panagrolaimidae</taxon>
        <taxon>Panagrellus</taxon>
    </lineage>
</organism>
<reference evidence="3" key="2">
    <citation type="submission" date="2020-10" db="UniProtKB">
        <authorList>
            <consortium name="WormBaseParasite"/>
        </authorList>
    </citation>
    <scope>IDENTIFICATION</scope>
</reference>
<keyword evidence="2" id="KW-1185">Reference proteome</keyword>
<dbReference type="Proteomes" id="UP000492821">
    <property type="component" value="Unassembled WGS sequence"/>
</dbReference>
<name>A0A7E5A1N9_PANRE</name>
<evidence type="ECO:0000313" key="3">
    <source>
        <dbReference type="WBParaSite" id="Pan_g8370.t1"/>
    </source>
</evidence>
<sequence length="100" mass="11269">MYQKSVSFPTLLFWAWKCRRWKFTSDTLTLSPEARPLTNFNSRQNACERGQRPSNASLTLTAEPTLGLWILGRKERLPSPDMKTPRHGVTSTGLASGKMG</sequence>
<evidence type="ECO:0000256" key="1">
    <source>
        <dbReference type="SAM" id="MobiDB-lite"/>
    </source>
</evidence>
<accession>A0A7E5A1N9</accession>
<evidence type="ECO:0000313" key="2">
    <source>
        <dbReference type="Proteomes" id="UP000492821"/>
    </source>
</evidence>
<reference evidence="2" key="1">
    <citation type="journal article" date="2013" name="Genetics">
        <title>The draft genome and transcriptome of Panagrellus redivivus are shaped by the harsh demands of a free-living lifestyle.</title>
        <authorList>
            <person name="Srinivasan J."/>
            <person name="Dillman A.R."/>
            <person name="Macchietto M.G."/>
            <person name="Heikkinen L."/>
            <person name="Lakso M."/>
            <person name="Fracchia K.M."/>
            <person name="Antoshechkin I."/>
            <person name="Mortazavi A."/>
            <person name="Wong G."/>
            <person name="Sternberg P.W."/>
        </authorList>
    </citation>
    <scope>NUCLEOTIDE SEQUENCE [LARGE SCALE GENOMIC DNA]</scope>
    <source>
        <strain evidence="2">MT8872</strain>
    </source>
</reference>
<dbReference type="AlphaFoldDB" id="A0A7E5A1N9"/>
<protein>
    <submittedName>
        <fullName evidence="3">Secreted protein</fullName>
    </submittedName>
</protein>
<proteinExistence type="predicted"/>